<name>A0ABZ1F8M4_9ACTN</name>
<dbReference type="EMBL" id="CP109083">
    <property type="protein sequence ID" value="WSB12569.1"/>
    <property type="molecule type" value="Genomic_DNA"/>
</dbReference>
<dbReference type="Gene3D" id="3.40.50.620">
    <property type="entry name" value="HUPs"/>
    <property type="match status" value="1"/>
</dbReference>
<evidence type="ECO:0000313" key="3">
    <source>
        <dbReference type="Proteomes" id="UP001356428"/>
    </source>
</evidence>
<dbReference type="InterPro" id="IPR014729">
    <property type="entry name" value="Rossmann-like_a/b/a_fold"/>
</dbReference>
<evidence type="ECO:0000313" key="2">
    <source>
        <dbReference type="EMBL" id="WSB12569.1"/>
    </source>
</evidence>
<gene>
    <name evidence="2" type="ORF">OG849_33515</name>
</gene>
<proteinExistence type="predicted"/>
<keyword evidence="3" id="KW-1185">Reference proteome</keyword>
<accession>A0ABZ1F8M4</accession>
<reference evidence="2 3" key="1">
    <citation type="submission" date="2022-10" db="EMBL/GenBank/DDBJ databases">
        <title>The complete genomes of actinobacterial strains from the NBC collection.</title>
        <authorList>
            <person name="Joergensen T.S."/>
            <person name="Alvarez Arevalo M."/>
            <person name="Sterndorff E.B."/>
            <person name="Faurdal D."/>
            <person name="Vuksanovic O."/>
            <person name="Mourched A.-S."/>
            <person name="Charusanti P."/>
            <person name="Shaw S."/>
            <person name="Blin K."/>
            <person name="Weber T."/>
        </authorList>
    </citation>
    <scope>NUCLEOTIDE SEQUENCE [LARGE SCALE GENOMIC DNA]</scope>
    <source>
        <strain evidence="2 3">NBC 01792</strain>
    </source>
</reference>
<protein>
    <submittedName>
        <fullName evidence="2">Universal stress protein</fullName>
    </submittedName>
</protein>
<dbReference type="CDD" id="cd00293">
    <property type="entry name" value="USP-like"/>
    <property type="match status" value="1"/>
</dbReference>
<feature type="domain" description="UspA" evidence="1">
    <location>
        <begin position="1"/>
        <end position="143"/>
    </location>
</feature>
<dbReference type="InterPro" id="IPR006016">
    <property type="entry name" value="UspA"/>
</dbReference>
<organism evidence="2 3">
    <name type="scientific">Streptomyces cyaneofuscatus</name>
    <dbReference type="NCBI Taxonomy" id="66883"/>
    <lineage>
        <taxon>Bacteria</taxon>
        <taxon>Bacillati</taxon>
        <taxon>Actinomycetota</taxon>
        <taxon>Actinomycetes</taxon>
        <taxon>Kitasatosporales</taxon>
        <taxon>Streptomycetaceae</taxon>
        <taxon>Streptomyces</taxon>
    </lineage>
</organism>
<dbReference type="Proteomes" id="UP001356428">
    <property type="component" value="Chromosome"/>
</dbReference>
<evidence type="ECO:0000259" key="1">
    <source>
        <dbReference type="Pfam" id="PF00582"/>
    </source>
</evidence>
<dbReference type="SUPFAM" id="SSF52402">
    <property type="entry name" value="Adenine nucleotide alpha hydrolases-like"/>
    <property type="match status" value="1"/>
</dbReference>
<sequence length="172" mass="18298">MRQRIVVGVSGSLGSLTALHQAASEARERGAELRAVLAWQLPGGGLGSRTTLGADTFRECRAAAREELCAALDLAFAARRPGVTLSGYTVRGEPGAVLVDAVRSADDLLVVGTGLRGRWFSGLRAPVARYCLTHAPCPVLAVPPNPLEAELAAVRRTAWHLPLTAREREPER</sequence>
<dbReference type="RefSeq" id="WP_326702225.1">
    <property type="nucleotide sequence ID" value="NZ_CP109083.1"/>
</dbReference>
<dbReference type="Pfam" id="PF00582">
    <property type="entry name" value="Usp"/>
    <property type="match status" value="1"/>
</dbReference>